<dbReference type="PROSITE" id="PS50075">
    <property type="entry name" value="CARRIER"/>
    <property type="match status" value="1"/>
</dbReference>
<dbReference type="Pfam" id="PF00975">
    <property type="entry name" value="Thioesterase"/>
    <property type="match status" value="1"/>
</dbReference>
<proteinExistence type="predicted"/>
<dbReference type="InterPro" id="IPR010071">
    <property type="entry name" value="AA_adenyl_dom"/>
</dbReference>
<dbReference type="InterPro" id="IPR029058">
    <property type="entry name" value="AB_hydrolase_fold"/>
</dbReference>
<dbReference type="SUPFAM" id="SSF56801">
    <property type="entry name" value="Acetyl-CoA synthetase-like"/>
    <property type="match status" value="1"/>
</dbReference>
<dbReference type="GO" id="GO:0044550">
    <property type="term" value="P:secondary metabolite biosynthetic process"/>
    <property type="evidence" value="ECO:0007669"/>
    <property type="project" value="TreeGrafter"/>
</dbReference>
<dbReference type="Pfam" id="PF00501">
    <property type="entry name" value="AMP-binding"/>
    <property type="match status" value="1"/>
</dbReference>
<dbReference type="InterPro" id="IPR000873">
    <property type="entry name" value="AMP-dep_synth/lig_dom"/>
</dbReference>
<dbReference type="SMART" id="SM00824">
    <property type="entry name" value="PKS_TE"/>
    <property type="match status" value="1"/>
</dbReference>
<dbReference type="InterPro" id="IPR009081">
    <property type="entry name" value="PP-bd_ACP"/>
</dbReference>
<keyword evidence="6" id="KW-1185">Reference proteome</keyword>
<sequence length="1441" mass="158894">MRTVYKLPLMAFDISPLAEEGRTRMIGCMIYHHYLTVKGAKDADPSFISKRLREMQGVIPALIQDDPEFSESPPLILIHDGGGTTVNYYYLGDLERHIWGISNEKLVDDTAWPGGIRQMAQTYIDLILPELPREPLLLGGWSVGGLIALEMASILAGNAEVPVLGVVMMDTYYPSADNDGRDKDMSAIEWGEATTEESKKLTLQSLANSAKFSQQWGRDARNASTKPKLPPVILLRASESHSVSDAKLRGGNNVLGWENHQPDFFKHILDVPGNHYTLFTDENSRNRVVRMLEGWASNNGESEPRTYTYFSIDRIHLKVSSAPYATLIMPQLGFPLLRTIINEHEVESVLPCSEEQRRALGLGGDFDSQAILFKLETCAAEAISINQLRHAWQTVVQQRAELRTVFAIGSGTTDIFQVVLKSYDALFSHAYFGETGDLEAKVEHEPLPVLDTGAPMHVAQAYIADGAPVFLRLCYSGIAIDDDCLVGIQADLVRVYGTSAVQKPQFNAPVAAQEARDEHPPDHLLERMKNAEPTILGLGVDELQKTTAEYTNVTLPGSFGESLLRRCSDDGVAPTNVLQTLWLIILAKYLRLEQPCCMYKLRPGDMPSGGQSSDRFIQRDVLCTNPIVDDEQVTDLIKKLYEQTVQDCKANVPTLSTSVHDDKRLTNSIVSWRDCTIASNKQNQALSIRPVKARGFEEYDVALTLIYTGVELVVQLRTGRMIERWLAKSITEMFLQSLEYVLRNPTCKIKDIPSCSQSDIKTMQKWNGGDLPRQESCIHEMVRNQAQLRPNAPAIVGHDGSFSYADFEALTNRVASTFFTKLEFQHEEKIILQFPHSIWTIVAMMAVMKAGSAFIPLDENIPLDRVKSIASKANARFVLTTNAPATKYDELGLKTVILDQSFVDKETLPATADWTNSNASPSDLAYVIFTSGSTGEPKGCAIEHRAFCSYALAFGPEFRFRPDSRVLQSTSYSFDVSLKEILLGLISGSCLCVPSDHDLMNDVAGAASRMRANYASFTPSVVSHLNLEAASCIKTLVLGGEALTADVIAAWAPRVDVLLGGYGPSEVCPTSAVVGPLSLQSHPRNIGCPTGNKSWVVDPSNHDRLMPVGAVGELVLESHAVGRGYIADEERTLQVFIENPVWCAWPEFQNAGDPEKTRRMYKTGDLVARCDDGSLLYFGRKDMQVKLRGQRIELGDIETHLKAAVAAELAVEVGVPRGGGTEDKMLVAFICLGPQSMVPADLSSVDAAIQANLHALLGNGEEYLASKVARYMLPSAYLPLRTLPVTTSGKRDRRALQRMIASLHKQELLAWRRPSEKESVTRPPVTDMERRVAGLWAQVLKVEVDELSLDDDFVKRGGDSLAAMRLANLAKEVGLKLTFRDIYRRSRVLSEQVGICLKPTGTATIAKGGRAPRGVRIPKPNNHFTTNSGSQSLFNIPVPTG</sequence>
<dbReference type="GO" id="GO:0043041">
    <property type="term" value="P:amino acid activation for nonribosomal peptide biosynthetic process"/>
    <property type="evidence" value="ECO:0007669"/>
    <property type="project" value="TreeGrafter"/>
</dbReference>
<dbReference type="Pfam" id="PF00550">
    <property type="entry name" value="PP-binding"/>
    <property type="match status" value="1"/>
</dbReference>
<keyword evidence="2" id="KW-0597">Phosphoprotein</keyword>
<dbReference type="PANTHER" id="PTHR45527:SF12">
    <property type="entry name" value="NONRIBOSOMAL PEPTIDE SYNTHETASE IVOA"/>
    <property type="match status" value="1"/>
</dbReference>
<dbReference type="InterPro" id="IPR045851">
    <property type="entry name" value="AMP-bd_C_sf"/>
</dbReference>
<name>A0A553ICS0_9PEZI</name>
<reference evidence="6" key="1">
    <citation type="submission" date="2019-06" db="EMBL/GenBank/DDBJ databases">
        <title>Draft genome sequence of the griseofulvin-producing fungus Xylaria cubensis strain G536.</title>
        <authorList>
            <person name="Mead M.E."/>
            <person name="Raja H.A."/>
            <person name="Steenwyk J.L."/>
            <person name="Knowles S.L."/>
            <person name="Oberlies N.H."/>
            <person name="Rokas A."/>
        </authorList>
    </citation>
    <scope>NUCLEOTIDE SEQUENCE [LARGE SCALE GENOMIC DNA]</scope>
    <source>
        <strain evidence="6">G536</strain>
    </source>
</reference>
<evidence type="ECO:0000256" key="1">
    <source>
        <dbReference type="ARBA" id="ARBA00022450"/>
    </source>
</evidence>
<dbReference type="Gene3D" id="3.40.50.1820">
    <property type="entry name" value="alpha/beta hydrolase"/>
    <property type="match status" value="1"/>
</dbReference>
<dbReference type="InterPro" id="IPR020802">
    <property type="entry name" value="TesA-like"/>
</dbReference>
<dbReference type="InterPro" id="IPR001031">
    <property type="entry name" value="Thioesterase"/>
</dbReference>
<evidence type="ECO:0000256" key="2">
    <source>
        <dbReference type="ARBA" id="ARBA00022553"/>
    </source>
</evidence>
<dbReference type="SUPFAM" id="SSF47336">
    <property type="entry name" value="ACP-like"/>
    <property type="match status" value="1"/>
</dbReference>
<dbReference type="InterPro" id="IPR042099">
    <property type="entry name" value="ANL_N_sf"/>
</dbReference>
<accession>A0A553ICS0</accession>
<dbReference type="Proteomes" id="UP000319160">
    <property type="component" value="Unassembled WGS sequence"/>
</dbReference>
<organism evidence="5 6">
    <name type="scientific">Xylaria flabelliformis</name>
    <dbReference type="NCBI Taxonomy" id="2512241"/>
    <lineage>
        <taxon>Eukaryota</taxon>
        <taxon>Fungi</taxon>
        <taxon>Dikarya</taxon>
        <taxon>Ascomycota</taxon>
        <taxon>Pezizomycotina</taxon>
        <taxon>Sordariomycetes</taxon>
        <taxon>Xylariomycetidae</taxon>
        <taxon>Xylariales</taxon>
        <taxon>Xylariaceae</taxon>
        <taxon>Xylaria</taxon>
    </lineage>
</organism>
<dbReference type="InterPro" id="IPR020845">
    <property type="entry name" value="AMP-binding_CS"/>
</dbReference>
<dbReference type="Gene3D" id="3.40.50.12780">
    <property type="entry name" value="N-terminal domain of ligase-like"/>
    <property type="match status" value="1"/>
</dbReference>
<dbReference type="GO" id="GO:0031177">
    <property type="term" value="F:phosphopantetheine binding"/>
    <property type="evidence" value="ECO:0007669"/>
    <property type="project" value="TreeGrafter"/>
</dbReference>
<dbReference type="STRING" id="2512241.A0A553ICS0"/>
<dbReference type="OrthoDB" id="416786at2759"/>
<comment type="caution">
    <text evidence="5">The sequence shown here is derived from an EMBL/GenBank/DDBJ whole genome shotgun (WGS) entry which is preliminary data.</text>
</comment>
<dbReference type="EMBL" id="VFLP01000004">
    <property type="protein sequence ID" value="TRX97990.1"/>
    <property type="molecule type" value="Genomic_DNA"/>
</dbReference>
<dbReference type="InterPro" id="IPR023213">
    <property type="entry name" value="CAT-like_dom_sf"/>
</dbReference>
<keyword evidence="3" id="KW-0436">Ligase</keyword>
<dbReference type="SUPFAM" id="SSF52777">
    <property type="entry name" value="CoA-dependent acyltransferases"/>
    <property type="match status" value="2"/>
</dbReference>
<evidence type="ECO:0000313" key="5">
    <source>
        <dbReference type="EMBL" id="TRX97990.1"/>
    </source>
</evidence>
<dbReference type="Gene3D" id="3.30.559.30">
    <property type="entry name" value="Nonribosomal peptide synthetase, condensation domain"/>
    <property type="match status" value="1"/>
</dbReference>
<dbReference type="SUPFAM" id="SSF53474">
    <property type="entry name" value="alpha/beta-Hydrolases"/>
    <property type="match status" value="1"/>
</dbReference>
<dbReference type="GO" id="GO:0016874">
    <property type="term" value="F:ligase activity"/>
    <property type="evidence" value="ECO:0007669"/>
    <property type="project" value="UniProtKB-KW"/>
</dbReference>
<gene>
    <name evidence="5" type="ORF">FHL15_001200</name>
</gene>
<dbReference type="NCBIfam" id="TIGR01733">
    <property type="entry name" value="AA-adenyl-dom"/>
    <property type="match status" value="1"/>
</dbReference>
<dbReference type="Gene3D" id="1.10.1200.10">
    <property type="entry name" value="ACP-like"/>
    <property type="match status" value="1"/>
</dbReference>
<keyword evidence="1" id="KW-0596">Phosphopantetheine</keyword>
<dbReference type="Gene3D" id="3.30.559.10">
    <property type="entry name" value="Chloramphenicol acetyltransferase-like domain"/>
    <property type="match status" value="1"/>
</dbReference>
<dbReference type="Gene3D" id="3.30.300.30">
    <property type="match status" value="1"/>
</dbReference>
<dbReference type="PANTHER" id="PTHR45527">
    <property type="entry name" value="NONRIBOSOMAL PEPTIDE SYNTHETASE"/>
    <property type="match status" value="1"/>
</dbReference>
<dbReference type="CDD" id="cd05918">
    <property type="entry name" value="A_NRPS_SidN3_like"/>
    <property type="match status" value="1"/>
</dbReference>
<evidence type="ECO:0000256" key="3">
    <source>
        <dbReference type="ARBA" id="ARBA00022598"/>
    </source>
</evidence>
<dbReference type="InterPro" id="IPR036736">
    <property type="entry name" value="ACP-like_sf"/>
</dbReference>
<protein>
    <recommendedName>
        <fullName evidence="4">Carrier domain-containing protein</fullName>
    </recommendedName>
</protein>
<evidence type="ECO:0000313" key="6">
    <source>
        <dbReference type="Proteomes" id="UP000319160"/>
    </source>
</evidence>
<dbReference type="PROSITE" id="PS00455">
    <property type="entry name" value="AMP_BINDING"/>
    <property type="match status" value="1"/>
</dbReference>
<evidence type="ECO:0000259" key="4">
    <source>
        <dbReference type="PROSITE" id="PS50075"/>
    </source>
</evidence>
<dbReference type="GO" id="GO:0005737">
    <property type="term" value="C:cytoplasm"/>
    <property type="evidence" value="ECO:0007669"/>
    <property type="project" value="TreeGrafter"/>
</dbReference>
<feature type="domain" description="Carrier" evidence="4">
    <location>
        <begin position="1323"/>
        <end position="1400"/>
    </location>
</feature>